<comment type="caution">
    <text evidence="2">The sequence shown here is derived from an EMBL/GenBank/DDBJ whole genome shotgun (WGS) entry which is preliminary data.</text>
</comment>
<protein>
    <submittedName>
        <fullName evidence="2">Uncharacterized protein</fullName>
    </submittedName>
</protein>
<reference evidence="2 3" key="1">
    <citation type="submission" date="2017-06" db="EMBL/GenBank/DDBJ databases">
        <title>Comparative genomic analysis of Ambrosia Fusariam Clade fungi.</title>
        <authorList>
            <person name="Stajich J.E."/>
            <person name="Carrillo J."/>
            <person name="Kijimoto T."/>
            <person name="Eskalen A."/>
            <person name="O'Donnell K."/>
            <person name="Kasson M."/>
        </authorList>
    </citation>
    <scope>NUCLEOTIDE SEQUENCE [LARGE SCALE GENOMIC DNA]</scope>
    <source>
        <strain evidence="2">UCR3666</strain>
    </source>
</reference>
<accession>A0A3M2S7J8</accession>
<proteinExistence type="predicted"/>
<sequence length="335" mass="37175">MVYRTPETRPYHLLDAVIPLDDDDELFDRLLGLVTEDLARPLSSCRPEAPFKAKDHIRKPNRLYPTKAVECKDVVWLRENAVEKEAKLQFTKLLNLWGSHTEKKAATWGSTLLRRIEIQENPRQRIKELLRVPEYERGVRELIQVHSGAGKQRQLAIITGFITCADMAVNKDDGKAIAGGASLQPVTEPTTGVPGAAMVAAGSLKKTRHQTISGAYKGEVVVACYYLPIVGDIIEPVAQRFSMFGLSWPPNKGRSSRLQLSEEPIVVHSADDRATYEIRRKAIRGNMDRPLGASPELPNDGQTSGGKEPIENEEDLIALRFTIGLAGCVDEDDSE</sequence>
<dbReference type="Proteomes" id="UP000277212">
    <property type="component" value="Unassembled WGS sequence"/>
</dbReference>
<evidence type="ECO:0000313" key="3">
    <source>
        <dbReference type="Proteomes" id="UP000277212"/>
    </source>
</evidence>
<evidence type="ECO:0000256" key="1">
    <source>
        <dbReference type="SAM" id="MobiDB-lite"/>
    </source>
</evidence>
<name>A0A3M2S7J8_9HYPO</name>
<dbReference type="OrthoDB" id="5104548at2759"/>
<evidence type="ECO:0000313" key="2">
    <source>
        <dbReference type="EMBL" id="RMJ13509.1"/>
    </source>
</evidence>
<feature type="region of interest" description="Disordered" evidence="1">
    <location>
        <begin position="285"/>
        <end position="311"/>
    </location>
</feature>
<keyword evidence="3" id="KW-1185">Reference proteome</keyword>
<organism evidence="2 3">
    <name type="scientific">Fusarium kuroshium</name>
    <dbReference type="NCBI Taxonomy" id="2010991"/>
    <lineage>
        <taxon>Eukaryota</taxon>
        <taxon>Fungi</taxon>
        <taxon>Dikarya</taxon>
        <taxon>Ascomycota</taxon>
        <taxon>Pezizomycotina</taxon>
        <taxon>Sordariomycetes</taxon>
        <taxon>Hypocreomycetidae</taxon>
        <taxon>Hypocreales</taxon>
        <taxon>Nectriaceae</taxon>
        <taxon>Fusarium</taxon>
        <taxon>Fusarium solani species complex</taxon>
    </lineage>
</organism>
<gene>
    <name evidence="2" type="ORF">CDV36_006870</name>
</gene>
<dbReference type="EMBL" id="NKUJ01000107">
    <property type="protein sequence ID" value="RMJ13509.1"/>
    <property type="molecule type" value="Genomic_DNA"/>
</dbReference>
<dbReference type="AlphaFoldDB" id="A0A3M2S7J8"/>